<comment type="similarity">
    <text evidence="4">Belongs to the OHCU decarboxylase family.</text>
</comment>
<dbReference type="InterPro" id="IPR018020">
    <property type="entry name" value="OHCU_decarboxylase"/>
</dbReference>
<evidence type="ECO:0000256" key="5">
    <source>
        <dbReference type="ARBA" id="ARBA00012257"/>
    </source>
</evidence>
<evidence type="ECO:0000256" key="4">
    <source>
        <dbReference type="ARBA" id="ARBA00005793"/>
    </source>
</evidence>
<dbReference type="PANTHER" id="PTHR43466:SF1">
    <property type="entry name" value="2-OXO-4-HYDROXY-4-CARBOXY-5-UREIDOIMIDAZOLINE DECARBOXYLASE-RELATED"/>
    <property type="match status" value="1"/>
</dbReference>
<evidence type="ECO:0000256" key="8">
    <source>
        <dbReference type="ARBA" id="ARBA00023239"/>
    </source>
</evidence>
<keyword evidence="7" id="KW-0210">Decarboxylase</keyword>
<keyword evidence="6" id="KW-0659">Purine metabolism</keyword>
<dbReference type="Proteomes" id="UP000695000">
    <property type="component" value="Unplaced"/>
</dbReference>
<dbReference type="PANTHER" id="PTHR43466">
    <property type="entry name" value="2-OXO-4-HYDROXY-4-CARBOXY-5-UREIDOIMIDAZOLINE DECARBOXYLASE-RELATED"/>
    <property type="match status" value="1"/>
</dbReference>
<keyword evidence="8" id="KW-0456">Lyase</keyword>
<dbReference type="RefSeq" id="XP_017783822.1">
    <property type="nucleotide sequence ID" value="XM_017928333.1"/>
</dbReference>
<dbReference type="SUPFAM" id="SSF158694">
    <property type="entry name" value="UraD-Like"/>
    <property type="match status" value="1"/>
</dbReference>
<protein>
    <recommendedName>
        <fullName evidence="5">2-oxo-4-hydroxy-4-carboxy-5-ureidoimidazoline decarboxylase</fullName>
        <ecNumber evidence="5">4.1.1.97</ecNumber>
    </recommendedName>
    <alternativeName>
        <fullName evidence="10">Parahox neighbor</fullName>
    </alternativeName>
    <alternativeName>
        <fullName evidence="9">Ureidoimidazoline (2-oxo-4-hydroxy-4-carboxy-5-) decarboxylase</fullName>
    </alternativeName>
</protein>
<feature type="domain" description="Oxo-4-hydroxy-4-carboxy-5-ureidoimidazoline decarboxylase" evidence="11">
    <location>
        <begin position="14"/>
        <end position="169"/>
    </location>
</feature>
<dbReference type="Gene3D" id="1.10.3330.10">
    <property type="entry name" value="Oxo-4-hydroxy-4-carboxy-5-ureidoimidazoline decarboxylase"/>
    <property type="match status" value="1"/>
</dbReference>
<gene>
    <name evidence="13" type="primary">LOC108567718</name>
</gene>
<keyword evidence="12" id="KW-1185">Reference proteome</keyword>
<dbReference type="InterPro" id="IPR017580">
    <property type="entry name" value="OHCU_decarboxylase-1"/>
</dbReference>
<comment type="pathway">
    <text evidence="3">Purine metabolism; urate degradation; (S)-allantoin from urate: step 3/3.</text>
</comment>
<dbReference type="InterPro" id="IPR036778">
    <property type="entry name" value="OHCU_decarboxylase_sf"/>
</dbReference>
<accession>A0ABM1NAH2</accession>
<evidence type="ECO:0000256" key="10">
    <source>
        <dbReference type="ARBA" id="ARBA00032116"/>
    </source>
</evidence>
<comment type="catalytic activity">
    <reaction evidence="1">
        <text>5-hydroxy-2-oxo-4-ureido-2,5-dihydro-1H-imidazole-5-carboxylate + H(+) = (S)-allantoin + CO2</text>
        <dbReference type="Rhea" id="RHEA:26301"/>
        <dbReference type="ChEBI" id="CHEBI:15378"/>
        <dbReference type="ChEBI" id="CHEBI:15678"/>
        <dbReference type="ChEBI" id="CHEBI:16526"/>
        <dbReference type="ChEBI" id="CHEBI:58639"/>
        <dbReference type="EC" id="4.1.1.97"/>
    </reaction>
</comment>
<evidence type="ECO:0000256" key="3">
    <source>
        <dbReference type="ARBA" id="ARBA00004754"/>
    </source>
</evidence>
<dbReference type="NCBIfam" id="TIGR03164">
    <property type="entry name" value="UHCUDC"/>
    <property type="match status" value="1"/>
</dbReference>
<evidence type="ECO:0000256" key="9">
    <source>
        <dbReference type="ARBA" id="ARBA00030624"/>
    </source>
</evidence>
<evidence type="ECO:0000256" key="7">
    <source>
        <dbReference type="ARBA" id="ARBA00022793"/>
    </source>
</evidence>
<evidence type="ECO:0000256" key="1">
    <source>
        <dbReference type="ARBA" id="ARBA00001163"/>
    </source>
</evidence>
<name>A0ABM1NAH2_NICVS</name>
<organism evidence="12 13">
    <name type="scientific">Nicrophorus vespilloides</name>
    <name type="common">Boreal carrion beetle</name>
    <dbReference type="NCBI Taxonomy" id="110193"/>
    <lineage>
        <taxon>Eukaryota</taxon>
        <taxon>Metazoa</taxon>
        <taxon>Ecdysozoa</taxon>
        <taxon>Arthropoda</taxon>
        <taxon>Hexapoda</taxon>
        <taxon>Insecta</taxon>
        <taxon>Pterygota</taxon>
        <taxon>Neoptera</taxon>
        <taxon>Endopterygota</taxon>
        <taxon>Coleoptera</taxon>
        <taxon>Polyphaga</taxon>
        <taxon>Staphyliniformia</taxon>
        <taxon>Silphidae</taxon>
        <taxon>Nicrophorinae</taxon>
        <taxon>Nicrophorus</taxon>
    </lineage>
</organism>
<evidence type="ECO:0000256" key="6">
    <source>
        <dbReference type="ARBA" id="ARBA00022631"/>
    </source>
</evidence>
<evidence type="ECO:0000313" key="13">
    <source>
        <dbReference type="RefSeq" id="XP_017783822.1"/>
    </source>
</evidence>
<evidence type="ECO:0000256" key="2">
    <source>
        <dbReference type="ARBA" id="ARBA00002506"/>
    </source>
</evidence>
<dbReference type="Pfam" id="PF09349">
    <property type="entry name" value="OHCU_decarbox"/>
    <property type="match status" value="1"/>
</dbReference>
<reference evidence="13" key="1">
    <citation type="submission" date="2025-08" db="UniProtKB">
        <authorList>
            <consortium name="RefSeq"/>
        </authorList>
    </citation>
    <scope>IDENTIFICATION</scope>
    <source>
        <tissue evidence="13">Whole Larva</tissue>
    </source>
</reference>
<comment type="function">
    <text evidence="2">Catalyzes the stereoselective decarboxylation of 2-oxo-4-hydroxy-4-carboxy-5-ureidoimidazoline (OHCU) to (S)-allantoin.</text>
</comment>
<proteinExistence type="inferred from homology"/>
<evidence type="ECO:0000313" key="12">
    <source>
        <dbReference type="Proteomes" id="UP000695000"/>
    </source>
</evidence>
<dbReference type="EC" id="4.1.1.97" evidence="5"/>
<sequence>MQSITKKITIQEVNSLNEPSFTQFFGNIIEHCPSAAIAIFKKKPFDNIIDIYDGIISFLRNISLKEKVEILKMHPDLAGKFENTVNLTIESQKEQQSAGLHLISLDETEELRQLNNGYKLKFGFPFVICARDNTIVSIVRAIKERINNEEEYEVGISMKEVEKIAMKRINDIINL</sequence>
<dbReference type="GeneID" id="108567718"/>
<evidence type="ECO:0000259" key="11">
    <source>
        <dbReference type="Pfam" id="PF09349"/>
    </source>
</evidence>